<dbReference type="NCBIfam" id="TIGR01696">
    <property type="entry name" value="deoB"/>
    <property type="match status" value="1"/>
</dbReference>
<dbReference type="Proteomes" id="UP001524944">
    <property type="component" value="Unassembled WGS sequence"/>
</dbReference>
<dbReference type="InterPro" id="IPR010045">
    <property type="entry name" value="DeoB"/>
</dbReference>
<keyword evidence="4 5" id="KW-0413">Isomerase</keyword>
<evidence type="ECO:0000256" key="2">
    <source>
        <dbReference type="ARBA" id="ARBA00022723"/>
    </source>
</evidence>
<reference evidence="8 9" key="1">
    <citation type="submission" date="2022-08" db="EMBL/GenBank/DDBJ databases">
        <title>Proteogenomics of the novel Dehalobacterium formicoaceticum strain EZ94 highlights a key role of methyltransferases during anaerobic dichloromethane degradation.</title>
        <authorList>
            <person name="Wasmund K."/>
        </authorList>
    </citation>
    <scope>NUCLEOTIDE SEQUENCE [LARGE SCALE GENOMIC DNA]</scope>
    <source>
        <strain evidence="8 9">EZ94</strain>
    </source>
</reference>
<comment type="cofactor">
    <cofactor evidence="5">
        <name>Mn(2+)</name>
        <dbReference type="ChEBI" id="CHEBI:29035"/>
    </cofactor>
    <text evidence="5">Binds 2 manganese ions.</text>
</comment>
<evidence type="ECO:0000256" key="3">
    <source>
        <dbReference type="ARBA" id="ARBA00023211"/>
    </source>
</evidence>
<comment type="catalytic activity">
    <reaction evidence="5">
        <text>alpha-D-ribose 1-phosphate = D-ribose 5-phosphate</text>
        <dbReference type="Rhea" id="RHEA:18793"/>
        <dbReference type="ChEBI" id="CHEBI:57720"/>
        <dbReference type="ChEBI" id="CHEBI:78346"/>
        <dbReference type="EC" id="5.4.2.7"/>
    </reaction>
</comment>
<evidence type="ECO:0000313" key="8">
    <source>
        <dbReference type="EMBL" id="MCR6545819.1"/>
    </source>
</evidence>
<dbReference type="PANTHER" id="PTHR21110">
    <property type="entry name" value="PHOSPHOPENTOMUTASE"/>
    <property type="match status" value="1"/>
</dbReference>
<dbReference type="Pfam" id="PF01676">
    <property type="entry name" value="Metalloenzyme"/>
    <property type="match status" value="1"/>
</dbReference>
<feature type="binding site" evidence="5">
    <location>
        <position position="288"/>
    </location>
    <ligand>
        <name>Mn(2+)</name>
        <dbReference type="ChEBI" id="CHEBI:29035"/>
        <label>2</label>
    </ligand>
</feature>
<evidence type="ECO:0000259" key="7">
    <source>
        <dbReference type="Pfam" id="PF01676"/>
    </source>
</evidence>
<dbReference type="CDD" id="cd16009">
    <property type="entry name" value="PPM"/>
    <property type="match status" value="1"/>
</dbReference>
<name>A0ABT1Y4L9_9FIRM</name>
<feature type="binding site" evidence="5">
    <location>
        <position position="325"/>
    </location>
    <ligand>
        <name>Mn(2+)</name>
        <dbReference type="ChEBI" id="CHEBI:29035"/>
        <label>1</label>
    </ligand>
</feature>
<keyword evidence="5" id="KW-0963">Cytoplasm</keyword>
<dbReference type="PIRSF" id="PIRSF001491">
    <property type="entry name" value="Ppentomutase"/>
    <property type="match status" value="1"/>
</dbReference>
<feature type="domain" description="Metalloenzyme" evidence="7">
    <location>
        <begin position="3"/>
        <end position="374"/>
    </location>
</feature>
<dbReference type="InterPro" id="IPR017850">
    <property type="entry name" value="Alkaline_phosphatase_core_sf"/>
</dbReference>
<comment type="pathway">
    <text evidence="5">Carbohydrate degradation; 2-deoxy-D-ribose 1-phosphate degradation; D-glyceraldehyde 3-phosphate and acetaldehyde from 2-deoxy-alpha-D-ribose 1-phosphate: step 1/2.</text>
</comment>
<comment type="catalytic activity">
    <reaction evidence="5">
        <text>2-deoxy-alpha-D-ribose 1-phosphate = 2-deoxy-D-ribose 5-phosphate</text>
        <dbReference type="Rhea" id="RHEA:27658"/>
        <dbReference type="ChEBI" id="CHEBI:57259"/>
        <dbReference type="ChEBI" id="CHEBI:62877"/>
        <dbReference type="EC" id="5.4.2.7"/>
    </reaction>
</comment>
<accession>A0ABT1Y4L9</accession>
<dbReference type="InterPro" id="IPR024052">
    <property type="entry name" value="Phosphopentomutase_DeoB_cap_sf"/>
</dbReference>
<dbReference type="Gene3D" id="3.30.70.1250">
    <property type="entry name" value="Phosphopentomutase"/>
    <property type="match status" value="1"/>
</dbReference>
<comment type="caution">
    <text evidence="8">The sequence shown here is derived from an EMBL/GenBank/DDBJ whole genome shotgun (WGS) entry which is preliminary data.</text>
</comment>
<evidence type="ECO:0000256" key="4">
    <source>
        <dbReference type="ARBA" id="ARBA00023235"/>
    </source>
</evidence>
<keyword evidence="3 5" id="KW-0464">Manganese</keyword>
<evidence type="ECO:0000313" key="9">
    <source>
        <dbReference type="Proteomes" id="UP001524944"/>
    </source>
</evidence>
<keyword evidence="9" id="KW-1185">Reference proteome</keyword>
<comment type="similarity">
    <text evidence="1 5">Belongs to the phosphopentomutase family.</text>
</comment>
<dbReference type="RefSeq" id="WP_089611096.1">
    <property type="nucleotide sequence ID" value="NZ_CP022121.1"/>
</dbReference>
<comment type="function">
    <text evidence="5">Isomerase that catalyzes the conversion of deoxy-ribose 1-phosphate (dRib-1-P) and ribose 1-phosphate (Rib-1-P) to deoxy-ribose 5-phosphate (dRib-5-P) and ribose 5-phosphate (Rib-5-P), respectively.</text>
</comment>
<feature type="binding site" evidence="5">
    <location>
        <position position="283"/>
    </location>
    <ligand>
        <name>Mn(2+)</name>
        <dbReference type="ChEBI" id="CHEBI:29035"/>
        <label>2</label>
    </ligand>
</feature>
<dbReference type="GO" id="GO:0008973">
    <property type="term" value="F:phosphopentomutase activity"/>
    <property type="evidence" value="ECO:0007669"/>
    <property type="project" value="UniProtKB-EC"/>
</dbReference>
<evidence type="ECO:0000256" key="1">
    <source>
        <dbReference type="ARBA" id="ARBA00010373"/>
    </source>
</evidence>
<evidence type="ECO:0000256" key="5">
    <source>
        <dbReference type="HAMAP-Rule" id="MF_00740"/>
    </source>
</evidence>
<dbReference type="EMBL" id="JANPWE010000004">
    <property type="protein sequence ID" value="MCR6545819.1"/>
    <property type="molecule type" value="Genomic_DNA"/>
</dbReference>
<evidence type="ECO:0000256" key="6">
    <source>
        <dbReference type="NCBIfam" id="TIGR01696"/>
    </source>
</evidence>
<dbReference type="SUPFAM" id="SSF53649">
    <property type="entry name" value="Alkaline phosphatase-like"/>
    <property type="match status" value="1"/>
</dbReference>
<dbReference type="NCBIfam" id="NF003766">
    <property type="entry name" value="PRK05362.1"/>
    <property type="match status" value="1"/>
</dbReference>
<sequence length="392" mass="42361">MGKRVILIVLDSAGIGALPDAHLYGDEGSDTLGNLARQVGGLHLPHLGQFGLGNIHDIAGVLPEAKPKAAFGRMAEKSPGKDTTTGHWEMSGIILSQAFPTYPKGFPPSVITQFEQAIGRKVLGNIAASGTEIIKELGDRHLETGYPIVYTSADSVFQIAAHEKIIPLEKLYEMCTIARKILVGEHAVGRVIARPFDGPSGAFYRTAGRHDYSLLPTGETMLDLIKAAGQEVIGVGKIKDVFAGQGLTKTIKATNNREGMAATLDAMEQADQGLVFTNLVDFDMLFGHRNDAEGYAHALEEFDQFVPRFLSKLREKDLLIITADHGTDPTTGSTDHSREYVPLLIYGKNVPGGINLGTRETFADLGATIVDYLESGKLQHGISMVPEWDQQD</sequence>
<dbReference type="HAMAP" id="MF_00740">
    <property type="entry name" value="Phosphopentomut"/>
    <property type="match status" value="1"/>
</dbReference>
<organism evidence="8 9">
    <name type="scientific">Dehalobacterium formicoaceticum</name>
    <dbReference type="NCBI Taxonomy" id="51515"/>
    <lineage>
        <taxon>Bacteria</taxon>
        <taxon>Bacillati</taxon>
        <taxon>Bacillota</taxon>
        <taxon>Clostridia</taxon>
        <taxon>Eubacteriales</taxon>
        <taxon>Peptococcaceae</taxon>
        <taxon>Dehalobacterium</taxon>
    </lineage>
</organism>
<comment type="subcellular location">
    <subcellularLocation>
        <location evidence="5">Cytoplasm</location>
    </subcellularLocation>
</comment>
<dbReference type="SUPFAM" id="SSF143856">
    <property type="entry name" value="DeoB insert domain-like"/>
    <property type="match status" value="1"/>
</dbReference>
<dbReference type="Gene3D" id="3.40.720.10">
    <property type="entry name" value="Alkaline Phosphatase, subunit A"/>
    <property type="match status" value="1"/>
</dbReference>
<gene>
    <name evidence="5" type="primary">deoB</name>
    <name evidence="8" type="ORF">NVS47_09905</name>
</gene>
<protein>
    <recommendedName>
        <fullName evidence="5 6">Phosphopentomutase</fullName>
        <ecNumber evidence="5 6">5.4.2.7</ecNumber>
    </recommendedName>
    <alternativeName>
        <fullName evidence="5">Phosphodeoxyribomutase</fullName>
    </alternativeName>
</protein>
<dbReference type="InterPro" id="IPR006124">
    <property type="entry name" value="Metalloenzyme"/>
</dbReference>
<feature type="binding site" evidence="5">
    <location>
        <position position="336"/>
    </location>
    <ligand>
        <name>Mn(2+)</name>
        <dbReference type="ChEBI" id="CHEBI:29035"/>
        <label>2</label>
    </ligand>
</feature>
<dbReference type="PANTHER" id="PTHR21110:SF0">
    <property type="entry name" value="PHOSPHOPENTOMUTASE"/>
    <property type="match status" value="1"/>
</dbReference>
<dbReference type="EC" id="5.4.2.7" evidence="5 6"/>
<feature type="binding site" evidence="5">
    <location>
        <position position="11"/>
    </location>
    <ligand>
        <name>Mn(2+)</name>
        <dbReference type="ChEBI" id="CHEBI:29035"/>
        <label>1</label>
    </ligand>
</feature>
<keyword evidence="2 5" id="KW-0479">Metal-binding</keyword>
<feature type="binding site" evidence="5">
    <location>
        <position position="324"/>
    </location>
    <ligand>
        <name>Mn(2+)</name>
        <dbReference type="ChEBI" id="CHEBI:29035"/>
        <label>1</label>
    </ligand>
</feature>
<proteinExistence type="inferred from homology"/>